<reference evidence="1" key="2">
    <citation type="journal article" date="2022" name="New Phytol.">
        <title>Evolutionary transition to the ectomycorrhizal habit in the genomes of a hyperdiverse lineage of mushroom-forming fungi.</title>
        <authorList>
            <person name="Looney B."/>
            <person name="Miyauchi S."/>
            <person name="Morin E."/>
            <person name="Drula E."/>
            <person name="Courty P.E."/>
            <person name="Kohler A."/>
            <person name="Kuo A."/>
            <person name="LaButti K."/>
            <person name="Pangilinan J."/>
            <person name="Lipzen A."/>
            <person name="Riley R."/>
            <person name="Andreopoulos W."/>
            <person name="He G."/>
            <person name="Johnson J."/>
            <person name="Nolan M."/>
            <person name="Tritt A."/>
            <person name="Barry K.W."/>
            <person name="Grigoriev I.V."/>
            <person name="Nagy L.G."/>
            <person name="Hibbett D."/>
            <person name="Henrissat B."/>
            <person name="Matheny P.B."/>
            <person name="Labbe J."/>
            <person name="Martin F.M."/>
        </authorList>
    </citation>
    <scope>NUCLEOTIDE SEQUENCE</scope>
    <source>
        <strain evidence="1">HHB10654</strain>
    </source>
</reference>
<reference evidence="1" key="1">
    <citation type="submission" date="2021-03" db="EMBL/GenBank/DDBJ databases">
        <authorList>
            <consortium name="DOE Joint Genome Institute"/>
            <person name="Ahrendt S."/>
            <person name="Looney B.P."/>
            <person name="Miyauchi S."/>
            <person name="Morin E."/>
            <person name="Drula E."/>
            <person name="Courty P.E."/>
            <person name="Chicoki N."/>
            <person name="Fauchery L."/>
            <person name="Kohler A."/>
            <person name="Kuo A."/>
            <person name="Labutti K."/>
            <person name="Pangilinan J."/>
            <person name="Lipzen A."/>
            <person name="Riley R."/>
            <person name="Andreopoulos W."/>
            <person name="He G."/>
            <person name="Johnson J."/>
            <person name="Barry K.W."/>
            <person name="Grigoriev I.V."/>
            <person name="Nagy L."/>
            <person name="Hibbett D."/>
            <person name="Henrissat B."/>
            <person name="Matheny P.B."/>
            <person name="Labbe J."/>
            <person name="Martin F."/>
        </authorList>
    </citation>
    <scope>NUCLEOTIDE SEQUENCE</scope>
    <source>
        <strain evidence="1">HHB10654</strain>
    </source>
</reference>
<dbReference type="Proteomes" id="UP000814140">
    <property type="component" value="Unassembled WGS sequence"/>
</dbReference>
<accession>A0ACB8SWN0</accession>
<evidence type="ECO:0000313" key="2">
    <source>
        <dbReference type="Proteomes" id="UP000814140"/>
    </source>
</evidence>
<comment type="caution">
    <text evidence="1">The sequence shown here is derived from an EMBL/GenBank/DDBJ whole genome shotgun (WGS) entry which is preliminary data.</text>
</comment>
<gene>
    <name evidence="1" type="ORF">BV25DRAFT_1806650</name>
</gene>
<keyword evidence="2" id="KW-1185">Reference proteome</keyword>
<dbReference type="EMBL" id="MU277216">
    <property type="protein sequence ID" value="KAI0060889.1"/>
    <property type="molecule type" value="Genomic_DNA"/>
</dbReference>
<sequence length="458" mass="50034">MSVHSGPTFEGPGDVHKYAPKSEDNAVEPDVEGLASDRSAPATFPEGGARAWLTVIGGSLVVFCTFGTVQSFGVYQDYYTRVSLHEHSASQVSWIGSFQLFLLFSLGLPTGRLYDEGYFRSLIAGGSFIYLFSLFMLSLTKSHHYYQVFLSQGLGMGIGMGSLLLPSLSVTSHYFHARRSLSMGFVMTGASIGGVIWPIMLNRLLSSSAGFAWAVRASGFVALVSLVMAFFLMRTRLPGRKDNPDATIPKLEHLLTDAPYWMCIAGTIQRSPVQRVPVFYLQLFATLHGVPRSLAHYTLPIMNGASFFGRTLPMLVADRYGRFNGECISSTYVHFFLPMTTIAGFLMFAMFGATNTAGLISFAVLYGLFSGAFLALIGPVLTIFAKDVSEVGYRMGLGMFVFSFAMLTGNPLAGSLLRSPLYEWDRPIVFSAVMVLAGCVFLAISRAMLVKQRGTVWV</sequence>
<evidence type="ECO:0000313" key="1">
    <source>
        <dbReference type="EMBL" id="KAI0060889.1"/>
    </source>
</evidence>
<proteinExistence type="predicted"/>
<name>A0ACB8SWN0_9AGAM</name>
<organism evidence="1 2">
    <name type="scientific">Artomyces pyxidatus</name>
    <dbReference type="NCBI Taxonomy" id="48021"/>
    <lineage>
        <taxon>Eukaryota</taxon>
        <taxon>Fungi</taxon>
        <taxon>Dikarya</taxon>
        <taxon>Basidiomycota</taxon>
        <taxon>Agaricomycotina</taxon>
        <taxon>Agaricomycetes</taxon>
        <taxon>Russulales</taxon>
        <taxon>Auriscalpiaceae</taxon>
        <taxon>Artomyces</taxon>
    </lineage>
</organism>
<protein>
    <submittedName>
        <fullName evidence="1">MFS general substrate transporter</fullName>
    </submittedName>
</protein>